<feature type="transmembrane region" description="Helical" evidence="6">
    <location>
        <begin position="48"/>
        <end position="81"/>
    </location>
</feature>
<evidence type="ECO:0000256" key="2">
    <source>
        <dbReference type="ARBA" id="ARBA00022475"/>
    </source>
</evidence>
<sequence length="382" mass="41334">MSRLDRYLFKASLMPFLLILVCTTAVAWLTQVLQRMDVIVDDGGTILAFAKITLLLVPSLVGIVIPVALLAACLYVLNVLMVDSEIPVMRAAGASRFRITRALLLLGVLAAGAVALINLDLGPKSHRSLRTTLWDVRSNIASSLVRDQVFAPVAGGITFYAEDVRPGDQYVGIHIHDARDDKVLTTYTAENGLFTVIGLDPQLFLLRGTIQRENLETGKIDIVRFTETSVDLADFGGRDPGDRPWQSEERFLSELMNPDLNRPYNQRYQGLFLAEAHARLATPLYCVAFVLIAGSFMLSATTSRRGYGKRIAMAAGAAGLIRILGFLVQSAAADAAVLNPLQYAIPALAIVVASVSLSNRVGIGPSRPSAARREFGPVESPA</sequence>
<evidence type="ECO:0000256" key="3">
    <source>
        <dbReference type="ARBA" id="ARBA00022692"/>
    </source>
</evidence>
<dbReference type="RefSeq" id="WP_256619482.1">
    <property type="nucleotide sequence ID" value="NZ_JANIBC010000006.1"/>
</dbReference>
<dbReference type="InterPro" id="IPR005495">
    <property type="entry name" value="LptG/LptF_permease"/>
</dbReference>
<gene>
    <name evidence="7" type="ORF">NOG11_09300</name>
</gene>
<keyword evidence="3 6" id="KW-0812">Transmembrane</keyword>
<accession>A0A9X2L9M2</accession>
<evidence type="ECO:0000256" key="6">
    <source>
        <dbReference type="SAM" id="Phobius"/>
    </source>
</evidence>
<dbReference type="GO" id="GO:0043190">
    <property type="term" value="C:ATP-binding cassette (ABC) transporter complex"/>
    <property type="evidence" value="ECO:0007669"/>
    <property type="project" value="TreeGrafter"/>
</dbReference>
<protein>
    <submittedName>
        <fullName evidence="7">LptF/LptG family permease</fullName>
    </submittedName>
</protein>
<dbReference type="AlphaFoldDB" id="A0A9X2L9M2"/>
<feature type="transmembrane region" description="Helical" evidence="6">
    <location>
        <begin position="311"/>
        <end position="331"/>
    </location>
</feature>
<evidence type="ECO:0000313" key="7">
    <source>
        <dbReference type="EMBL" id="MCQ8185592.1"/>
    </source>
</evidence>
<evidence type="ECO:0000256" key="5">
    <source>
        <dbReference type="ARBA" id="ARBA00023136"/>
    </source>
</evidence>
<dbReference type="PANTHER" id="PTHR33529:SF6">
    <property type="entry name" value="YJGP_YJGQ FAMILY PERMEASE"/>
    <property type="match status" value="1"/>
</dbReference>
<feature type="transmembrane region" description="Helical" evidence="6">
    <location>
        <begin position="7"/>
        <end position="28"/>
    </location>
</feature>
<feature type="transmembrane region" description="Helical" evidence="6">
    <location>
        <begin position="280"/>
        <end position="299"/>
    </location>
</feature>
<dbReference type="EMBL" id="JANIBC010000006">
    <property type="protein sequence ID" value="MCQ8185592.1"/>
    <property type="molecule type" value="Genomic_DNA"/>
</dbReference>
<evidence type="ECO:0000313" key="8">
    <source>
        <dbReference type="Proteomes" id="UP001142610"/>
    </source>
</evidence>
<comment type="subcellular location">
    <subcellularLocation>
        <location evidence="1">Cell membrane</location>
        <topology evidence="1">Multi-pass membrane protein</topology>
    </subcellularLocation>
</comment>
<reference evidence="7" key="1">
    <citation type="submission" date="2022-07" db="EMBL/GenBank/DDBJ databases">
        <title>Parvularcula maris sp. nov., an algicidal bacterium isolated from seawater.</title>
        <authorList>
            <person name="Li F."/>
        </authorList>
    </citation>
    <scope>NUCLEOTIDE SEQUENCE</scope>
    <source>
        <strain evidence="7">BGMRC 0090</strain>
    </source>
</reference>
<evidence type="ECO:0000256" key="1">
    <source>
        <dbReference type="ARBA" id="ARBA00004651"/>
    </source>
</evidence>
<evidence type="ECO:0000256" key="4">
    <source>
        <dbReference type="ARBA" id="ARBA00022989"/>
    </source>
</evidence>
<dbReference type="GO" id="GO:0015920">
    <property type="term" value="P:lipopolysaccharide transport"/>
    <property type="evidence" value="ECO:0007669"/>
    <property type="project" value="TreeGrafter"/>
</dbReference>
<dbReference type="PANTHER" id="PTHR33529">
    <property type="entry name" value="SLR0882 PROTEIN-RELATED"/>
    <property type="match status" value="1"/>
</dbReference>
<comment type="caution">
    <text evidence="7">The sequence shown here is derived from an EMBL/GenBank/DDBJ whole genome shotgun (WGS) entry which is preliminary data.</text>
</comment>
<proteinExistence type="predicted"/>
<name>A0A9X2L9M2_9PROT</name>
<dbReference type="Proteomes" id="UP001142610">
    <property type="component" value="Unassembled WGS sequence"/>
</dbReference>
<dbReference type="Pfam" id="PF03739">
    <property type="entry name" value="LptF_LptG"/>
    <property type="match status" value="1"/>
</dbReference>
<keyword evidence="8" id="KW-1185">Reference proteome</keyword>
<keyword evidence="5 6" id="KW-0472">Membrane</keyword>
<keyword evidence="2" id="KW-1003">Cell membrane</keyword>
<feature type="transmembrane region" description="Helical" evidence="6">
    <location>
        <begin position="343"/>
        <end position="363"/>
    </location>
</feature>
<organism evidence="7 8">
    <name type="scientific">Parvularcula maris</name>
    <dbReference type="NCBI Taxonomy" id="2965077"/>
    <lineage>
        <taxon>Bacteria</taxon>
        <taxon>Pseudomonadati</taxon>
        <taxon>Pseudomonadota</taxon>
        <taxon>Alphaproteobacteria</taxon>
        <taxon>Parvularculales</taxon>
        <taxon>Parvularculaceae</taxon>
        <taxon>Parvularcula</taxon>
    </lineage>
</organism>
<feature type="transmembrane region" description="Helical" evidence="6">
    <location>
        <begin position="102"/>
        <end position="119"/>
    </location>
</feature>
<keyword evidence="4 6" id="KW-1133">Transmembrane helix</keyword>